<keyword evidence="3" id="KW-1185">Reference proteome</keyword>
<gene>
    <name evidence="2" type="ORF">PVAP13_3NG199240</name>
</gene>
<protein>
    <submittedName>
        <fullName evidence="2">Uncharacterized protein</fullName>
    </submittedName>
</protein>
<name>A0A8T0U6B7_PANVG</name>
<feature type="compositionally biased region" description="Low complexity" evidence="1">
    <location>
        <begin position="113"/>
        <end position="123"/>
    </location>
</feature>
<organism evidence="2 3">
    <name type="scientific">Panicum virgatum</name>
    <name type="common">Blackwell switchgrass</name>
    <dbReference type="NCBI Taxonomy" id="38727"/>
    <lineage>
        <taxon>Eukaryota</taxon>
        <taxon>Viridiplantae</taxon>
        <taxon>Streptophyta</taxon>
        <taxon>Embryophyta</taxon>
        <taxon>Tracheophyta</taxon>
        <taxon>Spermatophyta</taxon>
        <taxon>Magnoliopsida</taxon>
        <taxon>Liliopsida</taxon>
        <taxon>Poales</taxon>
        <taxon>Poaceae</taxon>
        <taxon>PACMAD clade</taxon>
        <taxon>Panicoideae</taxon>
        <taxon>Panicodae</taxon>
        <taxon>Paniceae</taxon>
        <taxon>Panicinae</taxon>
        <taxon>Panicum</taxon>
        <taxon>Panicum sect. Hiantes</taxon>
    </lineage>
</organism>
<dbReference type="EMBL" id="CM029042">
    <property type="protein sequence ID" value="KAG2616304.1"/>
    <property type="molecule type" value="Genomic_DNA"/>
</dbReference>
<accession>A0A8T0U6B7</accession>
<evidence type="ECO:0000313" key="3">
    <source>
        <dbReference type="Proteomes" id="UP000823388"/>
    </source>
</evidence>
<proteinExistence type="predicted"/>
<dbReference type="AlphaFoldDB" id="A0A8T0U6B7"/>
<evidence type="ECO:0000313" key="2">
    <source>
        <dbReference type="EMBL" id="KAG2616304.1"/>
    </source>
</evidence>
<comment type="caution">
    <text evidence="2">The sequence shown here is derived from an EMBL/GenBank/DDBJ whole genome shotgun (WGS) entry which is preliminary data.</text>
</comment>
<sequence>MLYVVACSRSIIQFAVVGFVVRSELVMRFAVAVAVADQERQDANAAQVTALIPREIDARLLGAWAIASTYRYSFPSGPRPVGRPEARELGPVHDPARHGRRAMPGPRLRHVGRAGPARLAAGPTRHVGRPDSARGPAREHEGPRSPPARAGRPYIRGRGRVDRR</sequence>
<dbReference type="Proteomes" id="UP000823388">
    <property type="component" value="Chromosome 3N"/>
</dbReference>
<feature type="compositionally biased region" description="Basic residues" evidence="1">
    <location>
        <begin position="155"/>
        <end position="164"/>
    </location>
</feature>
<feature type="compositionally biased region" description="Basic and acidic residues" evidence="1">
    <location>
        <begin position="128"/>
        <end position="143"/>
    </location>
</feature>
<evidence type="ECO:0000256" key="1">
    <source>
        <dbReference type="SAM" id="MobiDB-lite"/>
    </source>
</evidence>
<feature type="region of interest" description="Disordered" evidence="1">
    <location>
        <begin position="74"/>
        <end position="164"/>
    </location>
</feature>
<reference evidence="2 3" key="1">
    <citation type="submission" date="2020-05" db="EMBL/GenBank/DDBJ databases">
        <title>WGS assembly of Panicum virgatum.</title>
        <authorList>
            <person name="Lovell J.T."/>
            <person name="Jenkins J."/>
            <person name="Shu S."/>
            <person name="Juenger T.E."/>
            <person name="Schmutz J."/>
        </authorList>
    </citation>
    <scope>NUCLEOTIDE SEQUENCE [LARGE SCALE GENOMIC DNA]</scope>
    <source>
        <strain evidence="3">cv. AP13</strain>
    </source>
</reference>
<feature type="compositionally biased region" description="Basic and acidic residues" evidence="1">
    <location>
        <begin position="82"/>
        <end position="97"/>
    </location>
</feature>